<feature type="compositionally biased region" description="Basic residues" evidence="1">
    <location>
        <begin position="59"/>
        <end position="72"/>
    </location>
</feature>
<gene>
    <name evidence="2" type="ORF">Agabi119p4_89</name>
</gene>
<feature type="region of interest" description="Disordered" evidence="1">
    <location>
        <begin position="397"/>
        <end position="438"/>
    </location>
</feature>
<accession>A0A8H7KKT1</accession>
<evidence type="ECO:0000313" key="3">
    <source>
        <dbReference type="Proteomes" id="UP000629468"/>
    </source>
</evidence>
<dbReference type="PANTHER" id="PTHR24216">
    <property type="entry name" value="PAXILLIN-RELATED"/>
    <property type="match status" value="1"/>
</dbReference>
<reference evidence="2 3" key="1">
    <citation type="journal article" name="Sci. Rep.">
        <title>Telomere-to-telomere assembled and centromere annotated genomes of the two main subspecies of the button mushroom Agaricus bisporus reveal especially polymorphic chromosome ends.</title>
        <authorList>
            <person name="Sonnenberg A.S.M."/>
            <person name="Sedaghat-Telgerd N."/>
            <person name="Lavrijssen B."/>
            <person name="Ohm R.A."/>
            <person name="Hendrickx P.M."/>
            <person name="Scholtmeijer K."/>
            <person name="Baars J.J.P."/>
            <person name="van Peer A."/>
        </authorList>
    </citation>
    <scope>NUCLEOTIDE SEQUENCE [LARGE SCALE GENOMIC DNA]</scope>
    <source>
        <strain evidence="2 3">H119_p4</strain>
    </source>
</reference>
<evidence type="ECO:0000256" key="1">
    <source>
        <dbReference type="SAM" id="MobiDB-lite"/>
    </source>
</evidence>
<dbReference type="Gene3D" id="1.25.40.10">
    <property type="entry name" value="Tetratricopeptide repeat domain"/>
    <property type="match status" value="1"/>
</dbReference>
<feature type="compositionally biased region" description="Polar residues" evidence="1">
    <location>
        <begin position="23"/>
        <end position="45"/>
    </location>
</feature>
<feature type="compositionally biased region" description="Low complexity" evidence="1">
    <location>
        <begin position="836"/>
        <end position="852"/>
    </location>
</feature>
<feature type="region of interest" description="Disordered" evidence="1">
    <location>
        <begin position="144"/>
        <end position="171"/>
    </location>
</feature>
<feature type="compositionally biased region" description="Low complexity" evidence="1">
    <location>
        <begin position="145"/>
        <end position="161"/>
    </location>
</feature>
<feature type="compositionally biased region" description="Pro residues" evidence="1">
    <location>
        <begin position="898"/>
        <end position="914"/>
    </location>
</feature>
<dbReference type="EMBL" id="JABXXO010000001">
    <property type="protein sequence ID" value="KAF7783924.1"/>
    <property type="molecule type" value="Genomic_DNA"/>
</dbReference>
<feature type="region of interest" description="Disordered" evidence="1">
    <location>
        <begin position="836"/>
        <end position="921"/>
    </location>
</feature>
<evidence type="ECO:0000313" key="2">
    <source>
        <dbReference type="EMBL" id="KAF7783924.1"/>
    </source>
</evidence>
<dbReference type="InterPro" id="IPR011990">
    <property type="entry name" value="TPR-like_helical_dom_sf"/>
</dbReference>
<organism evidence="2 3">
    <name type="scientific">Agaricus bisporus var. burnettii</name>
    <dbReference type="NCBI Taxonomy" id="192524"/>
    <lineage>
        <taxon>Eukaryota</taxon>
        <taxon>Fungi</taxon>
        <taxon>Dikarya</taxon>
        <taxon>Basidiomycota</taxon>
        <taxon>Agaricomycotina</taxon>
        <taxon>Agaricomycetes</taxon>
        <taxon>Agaricomycetidae</taxon>
        <taxon>Agaricales</taxon>
        <taxon>Agaricineae</taxon>
        <taxon>Agaricaceae</taxon>
        <taxon>Agaricus</taxon>
    </lineage>
</organism>
<name>A0A8H7KKT1_AGABI</name>
<protein>
    <submittedName>
        <fullName evidence="2">Uncharacterized protein</fullName>
    </submittedName>
</protein>
<proteinExistence type="predicted"/>
<dbReference type="AlphaFoldDB" id="A0A8H7KKT1"/>
<comment type="caution">
    <text evidence="2">The sequence shown here is derived from an EMBL/GenBank/DDBJ whole genome shotgun (WGS) entry which is preliminary data.</text>
</comment>
<sequence length="1001" mass="107597">MSSASTPGLAMDPARLPDDDSLTDPTEVSEVSTPVTPSANASPLLSEQLLPPDPTTVPPKKKKKKKSKKAAKIKGTVGAIPAAISKARSQNGDGSLEDHPQVLCISRNKHWRYISSYHGPWLQLPIELLESLFYLNSDPDMYTASSSRSNYSSPASPVSPSGRFRSFSNLDDISPPESPHAVIPALAVPQSSGKPLPPPIDPGVLRSVTNIRRLIDHATDLSVRASSGVSPVELSSMRNNTSYNGTSLAAAQSLGFNPLGTNNTGGRNTSMSANRVHRLRTLAVQKLARAYMEDEIASSVMVMQGGSVFDDVAERVLKHDPNNAEAKYVHFFHEKIPSSHRQLAESTSTTVLDELISLYPHQLEYFRTRGIVHCFREEFVQATKDFTYALKEARARRRARTAHHNAQNEPRSSKSKRRRGTDRHTTGQAPSDGTSVLEGMVEGADGENAPLHPSVLPDAPEPIETQLLFFRGAAYLQHAVHLIESAIIDLEGVSKPTGLEGADLRLCCLETGRYGGVEIGNPEGPLGPRNGPKVQAYRNVLAAKPFRDQVVGLIKKSMRDHERFLSHFDGGASSKALYEGDIAFQVEYAFRLSEAIRPGNHNNSPPPPFPNMPAVSTTYHPLLVESHFSVLICHLLLADFSNLLPQFAKTAVLVDGVEGYPIFLPPRSMGQAEFIEVLERLGIGWRSGTQPHSLASNHRGKGRLGSTATIHAIEAPPPKLITPPISNSLSIDSINSSVSACSPTLVAPVPSTSSSTSVSSAASLANAVAGMDLNGITTAPTSVATPSTSSFMSPAPSYISSPSSPYFETTMEEPSSSSSCLSPSTYLTGDYSYTTATTSTSRSAPVSRKSSSYTLHSPRIPPPRSPSRSPSLYQFGESSSNIKGKKPNGYDDDDDDNYPPPPSTPLPPPSPFPTSPTTSTTTTAAAAEIHYRHDSSHILDCARMLLAPVVKRQKERALQAATDKAAGIKKTPPINIPLHGPRVEIILAWLGAVQLPEIEGA</sequence>
<dbReference type="Proteomes" id="UP000629468">
    <property type="component" value="Unassembled WGS sequence"/>
</dbReference>
<feature type="region of interest" description="Disordered" evidence="1">
    <location>
        <begin position="1"/>
        <end position="74"/>
    </location>
</feature>